<evidence type="ECO:0000313" key="1">
    <source>
        <dbReference type="Proteomes" id="UP000887540"/>
    </source>
</evidence>
<protein>
    <submittedName>
        <fullName evidence="2">Uncharacterized protein</fullName>
    </submittedName>
</protein>
<proteinExistence type="predicted"/>
<sequence length="381" mass="46296">MNPPSRCQVPSLGQIATHSLCLAIFRANVRWRRLSDVTFELRRKIIEWKLPLHQKQAIFDGLGEAFRELQRWGEKHFYMFTDPKPHVKKGPQRVHRGEHLRLFYDAIVWKPMRYHIDDVETARNIIKNQCRDWPLMKFQFACCYAMVDLLEDRYEFDKIRRRTFKKQLDEHCVYEFWLRVLDDPEEWSRMFRPDRLLISQYALLVFQFAIVHGYFQLVEFLWHRLTEQQQEYIGFLSWKRICFSGEHREMVRFLCEKLCKINATGMVRITWDSFYDKIYKALQGEELSIFDQKDNMRKLECLLENWCPTLRSAMLAKENFRAITDTFVYNRPEAFALLLEYLDENQLKSAREFVDRVYDRKKTEMVKNLRQLVIRKQLTID</sequence>
<reference evidence="2" key="1">
    <citation type="submission" date="2022-11" db="UniProtKB">
        <authorList>
            <consortium name="WormBaseParasite"/>
        </authorList>
    </citation>
    <scope>IDENTIFICATION</scope>
</reference>
<dbReference type="Proteomes" id="UP000887540">
    <property type="component" value="Unplaced"/>
</dbReference>
<organism evidence="1 2">
    <name type="scientific">Acrobeloides nanus</name>
    <dbReference type="NCBI Taxonomy" id="290746"/>
    <lineage>
        <taxon>Eukaryota</taxon>
        <taxon>Metazoa</taxon>
        <taxon>Ecdysozoa</taxon>
        <taxon>Nematoda</taxon>
        <taxon>Chromadorea</taxon>
        <taxon>Rhabditida</taxon>
        <taxon>Tylenchina</taxon>
        <taxon>Cephalobomorpha</taxon>
        <taxon>Cephaloboidea</taxon>
        <taxon>Cephalobidae</taxon>
        <taxon>Acrobeloides</taxon>
    </lineage>
</organism>
<keyword evidence="1" id="KW-1185">Reference proteome</keyword>
<evidence type="ECO:0000313" key="2">
    <source>
        <dbReference type="WBParaSite" id="ACRNAN_scaffold992.g14361.t1"/>
    </source>
</evidence>
<dbReference type="WBParaSite" id="ACRNAN_scaffold992.g14361.t1">
    <property type="protein sequence ID" value="ACRNAN_scaffold992.g14361.t1"/>
    <property type="gene ID" value="ACRNAN_scaffold992.g14361"/>
</dbReference>
<name>A0A914ER31_9BILA</name>
<dbReference type="AlphaFoldDB" id="A0A914ER31"/>
<accession>A0A914ER31</accession>